<dbReference type="OrthoDB" id="8210607at2"/>
<evidence type="ECO:0000256" key="1">
    <source>
        <dbReference type="ARBA" id="ARBA00022679"/>
    </source>
</evidence>
<dbReference type="PRINTS" id="PR01399">
    <property type="entry name" value="ENTSNTHTASED"/>
</dbReference>
<name>A0A640V0G2_9ACTN</name>
<dbReference type="InterPro" id="IPR008278">
    <property type="entry name" value="4-PPantetheinyl_Trfase_dom"/>
</dbReference>
<evidence type="ECO:0000313" key="7">
    <source>
        <dbReference type="Proteomes" id="UP000431826"/>
    </source>
</evidence>
<evidence type="ECO:0000256" key="3">
    <source>
        <dbReference type="PIRSR" id="PIRSR603542-2"/>
    </source>
</evidence>
<comment type="cofactor">
    <cofactor evidence="3">
        <name>Mg(2+)</name>
        <dbReference type="ChEBI" id="CHEBI:18420"/>
    </cofactor>
</comment>
<keyword evidence="3" id="KW-0479">Metal-binding</keyword>
<dbReference type="PANTHER" id="PTHR38096">
    <property type="entry name" value="ENTEROBACTIN SYNTHASE COMPONENT D"/>
    <property type="match status" value="1"/>
</dbReference>
<keyword evidence="1 6" id="KW-0808">Transferase</keyword>
<dbReference type="Proteomes" id="UP000431826">
    <property type="component" value="Unassembled WGS sequence"/>
</dbReference>
<evidence type="ECO:0000259" key="4">
    <source>
        <dbReference type="Pfam" id="PF01648"/>
    </source>
</evidence>
<gene>
    <name evidence="6" type="ORF">Stube_65460</name>
</gene>
<dbReference type="GO" id="GO:0009366">
    <property type="term" value="C:enterobactin synthetase complex"/>
    <property type="evidence" value="ECO:0007669"/>
    <property type="project" value="InterPro"/>
</dbReference>
<dbReference type="Gene3D" id="3.90.470.20">
    <property type="entry name" value="4'-phosphopantetheinyl transferase domain"/>
    <property type="match status" value="1"/>
</dbReference>
<dbReference type="GO" id="GO:0008897">
    <property type="term" value="F:holo-[acyl-carrier-protein] synthase activity"/>
    <property type="evidence" value="ECO:0007669"/>
    <property type="project" value="InterPro"/>
</dbReference>
<comment type="caution">
    <text evidence="6">The sequence shown here is derived from an EMBL/GenBank/DDBJ whole genome shotgun (WGS) entry which is preliminary data.</text>
</comment>
<feature type="binding site" evidence="2">
    <location>
        <position position="47"/>
    </location>
    <ligand>
        <name>CoA</name>
        <dbReference type="ChEBI" id="CHEBI:57287"/>
    </ligand>
</feature>
<feature type="binding site" evidence="3">
    <location>
        <position position="106"/>
    </location>
    <ligand>
        <name>Mg(2+)</name>
        <dbReference type="ChEBI" id="CHEBI:18420"/>
    </ligand>
</feature>
<feature type="domain" description="4'-phosphopantetheinyl transferase" evidence="4">
    <location>
        <begin position="102"/>
        <end position="179"/>
    </location>
</feature>
<feature type="binding site" evidence="2">
    <location>
        <begin position="83"/>
        <end position="84"/>
    </location>
    <ligand>
        <name>CoA</name>
        <dbReference type="ChEBI" id="CHEBI:57287"/>
    </ligand>
</feature>
<feature type="binding site" evidence="3">
    <location>
        <position position="105"/>
    </location>
    <ligand>
        <name>Mg(2+)</name>
        <dbReference type="ChEBI" id="CHEBI:18420"/>
    </ligand>
</feature>
<dbReference type="GO" id="GO:0005886">
    <property type="term" value="C:plasma membrane"/>
    <property type="evidence" value="ECO:0007669"/>
    <property type="project" value="TreeGrafter"/>
</dbReference>
<dbReference type="GO" id="GO:0000287">
    <property type="term" value="F:magnesium ion binding"/>
    <property type="evidence" value="ECO:0007669"/>
    <property type="project" value="InterPro"/>
</dbReference>
<dbReference type="InterPro" id="IPR037143">
    <property type="entry name" value="4-PPantetheinyl_Trfase_dom_sf"/>
</dbReference>
<feature type="binding site" evidence="2">
    <location>
        <position position="164"/>
    </location>
    <ligand>
        <name>CoA</name>
        <dbReference type="ChEBI" id="CHEBI:57287"/>
    </ligand>
</feature>
<feature type="binding site" evidence="2">
    <location>
        <position position="154"/>
    </location>
    <ligand>
        <name>CoA</name>
        <dbReference type="ChEBI" id="CHEBI:57287"/>
    </ligand>
</feature>
<dbReference type="RefSeq" id="WP_159748928.1">
    <property type="nucleotide sequence ID" value="NZ_BLIR01000003.1"/>
</dbReference>
<proteinExistence type="predicted"/>
<dbReference type="InterPro" id="IPR041354">
    <property type="entry name" value="4PPT_N"/>
</dbReference>
<reference evidence="6 7" key="1">
    <citation type="submission" date="2019-12" db="EMBL/GenBank/DDBJ databases">
        <title>Whole genome shotgun sequence of Streptomyces tubercidicus NBRC 13090.</title>
        <authorList>
            <person name="Ichikawa N."/>
            <person name="Kimura A."/>
            <person name="Kitahashi Y."/>
            <person name="Komaki H."/>
            <person name="Tamura T."/>
        </authorList>
    </citation>
    <scope>NUCLEOTIDE SEQUENCE [LARGE SCALE GENOMIC DNA]</scope>
    <source>
        <strain evidence="6 7">NBRC 13090</strain>
    </source>
</reference>
<feature type="binding site" evidence="2">
    <location>
        <position position="105"/>
    </location>
    <ligand>
        <name>CoA</name>
        <dbReference type="ChEBI" id="CHEBI:57287"/>
    </ligand>
</feature>
<accession>A0A640V0G2</accession>
<evidence type="ECO:0000313" key="6">
    <source>
        <dbReference type="EMBL" id="GFE41873.1"/>
    </source>
</evidence>
<dbReference type="EMBL" id="BLIR01000003">
    <property type="protein sequence ID" value="GFE41873.1"/>
    <property type="molecule type" value="Genomic_DNA"/>
</dbReference>
<feature type="domain" description="4'-phosphopantetheinyl transferase N-terminal" evidence="5">
    <location>
        <begin position="27"/>
        <end position="94"/>
    </location>
</feature>
<dbReference type="GeneID" id="96287602"/>
<dbReference type="Pfam" id="PF01648">
    <property type="entry name" value="ACPS"/>
    <property type="match status" value="1"/>
</dbReference>
<dbReference type="GO" id="GO:0009239">
    <property type="term" value="P:enterobactin biosynthetic process"/>
    <property type="evidence" value="ECO:0007669"/>
    <property type="project" value="InterPro"/>
</dbReference>
<feature type="binding site" evidence="2">
    <location>
        <position position="39"/>
    </location>
    <ligand>
        <name>CoA</name>
        <dbReference type="ChEBI" id="CHEBI:57287"/>
    </ligand>
</feature>
<dbReference type="InterPro" id="IPR003542">
    <property type="entry name" value="Enbac_synth_compD-like"/>
</dbReference>
<evidence type="ECO:0000259" key="5">
    <source>
        <dbReference type="Pfam" id="PF17837"/>
    </source>
</evidence>
<sequence length="242" mass="25337">MMDELLPETVSAAELFGEASAGALLAEEESVVRHAVDKRKREFAAGRWCARRAMAELGLPPVAILPGARGEPCWPAGLVGGLTHCEGYAAAVVARSTEVLALGIDAEPAQPLPDGVLEAVALPAERAGLPQNAYGAPPLPWDRMLFSAKESVYKAWFPMTGRPLGFEDAHISFDPDDGTFSARLLVPGWRLGDAELTVFQGRWAVRAGLVMTTVAVPVAQAVHAVQGERAGAAPGAPATAAP</sequence>
<feature type="binding site" evidence="2">
    <location>
        <position position="150"/>
    </location>
    <ligand>
        <name>CoA</name>
        <dbReference type="ChEBI" id="CHEBI:57287"/>
    </ligand>
</feature>
<organism evidence="6 7">
    <name type="scientific">Streptomyces tubercidicus</name>
    <dbReference type="NCBI Taxonomy" id="47759"/>
    <lineage>
        <taxon>Bacteria</taxon>
        <taxon>Bacillati</taxon>
        <taxon>Actinomycetota</taxon>
        <taxon>Actinomycetes</taxon>
        <taxon>Kitasatosporales</taxon>
        <taxon>Streptomycetaceae</taxon>
        <taxon>Streptomyces</taxon>
    </lineage>
</organism>
<keyword evidence="7" id="KW-1185">Reference proteome</keyword>
<dbReference type="SUPFAM" id="SSF56214">
    <property type="entry name" value="4'-phosphopantetheinyl transferase"/>
    <property type="match status" value="1"/>
</dbReference>
<evidence type="ECO:0000256" key="2">
    <source>
        <dbReference type="PIRSR" id="PIRSR603542-1"/>
    </source>
</evidence>
<dbReference type="Pfam" id="PF17837">
    <property type="entry name" value="4PPT_N"/>
    <property type="match status" value="1"/>
</dbReference>
<keyword evidence="3" id="KW-0460">Magnesium</keyword>
<feature type="binding site" evidence="3">
    <location>
        <position position="107"/>
    </location>
    <ligand>
        <name>Mg(2+)</name>
        <dbReference type="ChEBI" id="CHEBI:18420"/>
    </ligand>
</feature>
<dbReference type="PANTHER" id="PTHR38096:SF1">
    <property type="entry name" value="ENTEROBACTIN SYNTHASE COMPONENT D"/>
    <property type="match status" value="1"/>
</dbReference>
<protein>
    <submittedName>
        <fullName evidence="6">4'-phosphopantetheinyl transferase</fullName>
    </submittedName>
</protein>
<dbReference type="AlphaFoldDB" id="A0A640V0G2"/>